<evidence type="ECO:0000259" key="1">
    <source>
        <dbReference type="Pfam" id="PF13679"/>
    </source>
</evidence>
<comment type="caution">
    <text evidence="2">The sequence shown here is derived from an EMBL/GenBank/DDBJ whole genome shotgun (WGS) entry which is preliminary data.</text>
</comment>
<accession>A0ABR4NL33</accession>
<dbReference type="InterPro" id="IPR052220">
    <property type="entry name" value="METTL25"/>
</dbReference>
<protein>
    <recommendedName>
        <fullName evidence="1">Methyltransferase domain-containing protein</fullName>
    </recommendedName>
</protein>
<reference evidence="2 3" key="1">
    <citation type="submission" date="2023-09" db="EMBL/GenBank/DDBJ databases">
        <title>Pangenome analysis of Batrachochytrium dendrobatidis and related Chytrids.</title>
        <authorList>
            <person name="Yacoub M.N."/>
            <person name="Stajich J.E."/>
            <person name="James T.Y."/>
        </authorList>
    </citation>
    <scope>NUCLEOTIDE SEQUENCE [LARGE SCALE GENOMIC DNA]</scope>
    <source>
        <strain evidence="2 3">JEL0888</strain>
    </source>
</reference>
<name>A0ABR4NL33_9FUNG</name>
<dbReference type="PANTHER" id="PTHR12496">
    <property type="entry name" value="CGI-41 METHYLTRANSFERASE"/>
    <property type="match status" value="1"/>
</dbReference>
<keyword evidence="3" id="KW-1185">Reference proteome</keyword>
<evidence type="ECO:0000313" key="3">
    <source>
        <dbReference type="Proteomes" id="UP001527925"/>
    </source>
</evidence>
<evidence type="ECO:0000313" key="2">
    <source>
        <dbReference type="EMBL" id="KAL2920174.1"/>
    </source>
</evidence>
<proteinExistence type="predicted"/>
<dbReference type="InterPro" id="IPR025714">
    <property type="entry name" value="Methyltranfer_dom"/>
</dbReference>
<dbReference type="Proteomes" id="UP001527925">
    <property type="component" value="Unassembled WGS sequence"/>
</dbReference>
<feature type="domain" description="Methyltransferase" evidence="1">
    <location>
        <begin position="125"/>
        <end position="292"/>
    </location>
</feature>
<sequence>MHSVRLPEPHTDAAEYAAALGAFLKNHAWLLDSHAVDFFVADYWSAVFPAEWRALKDEGVCTTQELLELATYGRVRPDWPASLREFVERTRAVALPRQPEDAWVSSMVADARPLDARIVYGMKPKKRIEVQSLSALIDRLARSHRIDSIVDMGAGQGYLDACLVYSYGHTVIGVDDDMIQTCGAKVKSDRIEQRMANQPRTGGRLFHVNRRVEPHESFAMVMQGLADASDNEAERCEIARVVAGRDGAGARWLLCGLHTCGDLAAAMIRQFLTGDASVLCGVGCCYNHVTEQYGDEGDPVAGSGYPLSHAVRALGVQLGFSARMVACQATCRWAEQPGASDNFTKHFWRALLQLVIVEHDLLPAASDTASIIVGRLGRGAFGHGFATYAEHALKRLGIAYPTATLTRSVLESYAERFASREKEIAVVWTLRSMLAEAIESLLLIDRYLHIVEADPRLEVRLVPVFDPVDSPRNMALIAIKPSRQ</sequence>
<dbReference type="Pfam" id="PF13679">
    <property type="entry name" value="Methyltransf_32"/>
    <property type="match status" value="1"/>
</dbReference>
<organism evidence="2 3">
    <name type="scientific">Polyrhizophydium stewartii</name>
    <dbReference type="NCBI Taxonomy" id="2732419"/>
    <lineage>
        <taxon>Eukaryota</taxon>
        <taxon>Fungi</taxon>
        <taxon>Fungi incertae sedis</taxon>
        <taxon>Chytridiomycota</taxon>
        <taxon>Chytridiomycota incertae sedis</taxon>
        <taxon>Chytridiomycetes</taxon>
        <taxon>Rhizophydiales</taxon>
        <taxon>Rhizophydiales incertae sedis</taxon>
        <taxon>Polyrhizophydium</taxon>
    </lineage>
</organism>
<gene>
    <name evidence="2" type="ORF">HK105_200240</name>
</gene>
<dbReference type="PANTHER" id="PTHR12496:SF0">
    <property type="entry name" value="METHYLTRANSFERASE DOMAIN-CONTAINING PROTEIN"/>
    <property type="match status" value="1"/>
</dbReference>
<dbReference type="EMBL" id="JADGIZ020000001">
    <property type="protein sequence ID" value="KAL2920174.1"/>
    <property type="molecule type" value="Genomic_DNA"/>
</dbReference>